<dbReference type="AlphaFoldDB" id="A0A2P9ATR2"/>
<feature type="transmembrane region" description="Helical" evidence="7">
    <location>
        <begin position="54"/>
        <end position="73"/>
    </location>
</feature>
<comment type="function">
    <text evidence="6">Has immunoglobulin-binding and hemagglutination properties, and can bind to mannose. Essential for virulence. May be involved in LPS biosynthesis or polysaccharide transport.</text>
</comment>
<gene>
    <name evidence="8" type="ORF">BQ8482_480012</name>
</gene>
<evidence type="ECO:0000256" key="6">
    <source>
        <dbReference type="ARBA" id="ARBA00025321"/>
    </source>
</evidence>
<keyword evidence="9" id="KW-1185">Reference proteome</keyword>
<dbReference type="GO" id="GO:0030246">
    <property type="term" value="F:carbohydrate binding"/>
    <property type="evidence" value="ECO:0007669"/>
    <property type="project" value="UniProtKB-KW"/>
</dbReference>
<evidence type="ECO:0000256" key="7">
    <source>
        <dbReference type="SAM" id="Phobius"/>
    </source>
</evidence>
<evidence type="ECO:0000313" key="8">
    <source>
        <dbReference type="EMBL" id="SJM34529.1"/>
    </source>
</evidence>
<evidence type="ECO:0000256" key="3">
    <source>
        <dbReference type="ARBA" id="ARBA00020552"/>
    </source>
</evidence>
<dbReference type="InterPro" id="IPR012413">
    <property type="entry name" value="BA14K"/>
</dbReference>
<evidence type="ECO:0000313" key="9">
    <source>
        <dbReference type="Proteomes" id="UP000245698"/>
    </source>
</evidence>
<sequence length="151" mass="17013">MRLAANPVQTGRFCAFEKIQKTVEPFSLLQRLMVKRRMDRLSQRSKEIVMFKRTIVSGLIATTVAAAMLAGSVQPSAAHHKHHHNKHLGIGIAAGVGGFLLGTALAQPRTVYIEENGGSWHVRRCLNRYQSYDPYSDTYVGYDGYRHRCRL</sequence>
<keyword evidence="7" id="KW-0472">Membrane</keyword>
<dbReference type="EMBL" id="FUIG01000057">
    <property type="protein sequence ID" value="SJM34529.1"/>
    <property type="molecule type" value="Genomic_DNA"/>
</dbReference>
<dbReference type="GO" id="GO:0016020">
    <property type="term" value="C:membrane"/>
    <property type="evidence" value="ECO:0007669"/>
    <property type="project" value="UniProtKB-SubCell"/>
</dbReference>
<accession>A0A2P9ATR2</accession>
<organism evidence="8 9">
    <name type="scientific">Mesorhizobium delmotii</name>
    <dbReference type="NCBI Taxonomy" id="1631247"/>
    <lineage>
        <taxon>Bacteria</taxon>
        <taxon>Pseudomonadati</taxon>
        <taxon>Pseudomonadota</taxon>
        <taxon>Alphaproteobacteria</taxon>
        <taxon>Hyphomicrobiales</taxon>
        <taxon>Phyllobacteriaceae</taxon>
        <taxon>Mesorhizobium</taxon>
    </lineage>
</organism>
<name>A0A2P9ATR2_9HYPH</name>
<keyword evidence="7" id="KW-1133">Transmembrane helix</keyword>
<reference evidence="9" key="1">
    <citation type="submission" date="2016-12" db="EMBL/GenBank/DDBJ databases">
        <authorList>
            <person name="Brunel B."/>
        </authorList>
    </citation>
    <scope>NUCLEOTIDE SEQUENCE [LARGE SCALE GENOMIC DNA]</scope>
</reference>
<evidence type="ECO:0000256" key="1">
    <source>
        <dbReference type="ARBA" id="ARBA00004167"/>
    </source>
</evidence>
<comment type="subcellular location">
    <subcellularLocation>
        <location evidence="1">Membrane</location>
        <topology evidence="1">Single-pass membrane protein</topology>
    </subcellularLocation>
</comment>
<keyword evidence="7" id="KW-0812">Transmembrane</keyword>
<keyword evidence="5" id="KW-0430">Lectin</keyword>
<evidence type="ECO:0000256" key="2">
    <source>
        <dbReference type="ARBA" id="ARBA00010270"/>
    </source>
</evidence>
<dbReference type="Proteomes" id="UP000245698">
    <property type="component" value="Unassembled WGS sequence"/>
</dbReference>
<dbReference type="Pfam" id="PF07886">
    <property type="entry name" value="BA14K"/>
    <property type="match status" value="1"/>
</dbReference>
<evidence type="ECO:0000256" key="5">
    <source>
        <dbReference type="ARBA" id="ARBA00022734"/>
    </source>
</evidence>
<evidence type="ECO:0000256" key="4">
    <source>
        <dbReference type="ARBA" id="ARBA00022475"/>
    </source>
</evidence>
<protein>
    <recommendedName>
        <fullName evidence="3">Lectin-like protein BA14k</fullName>
    </recommendedName>
</protein>
<proteinExistence type="inferred from homology"/>
<comment type="similarity">
    <text evidence="2">Belongs to the BA14k family.</text>
</comment>
<keyword evidence="4" id="KW-1003">Cell membrane</keyword>
<feature type="transmembrane region" description="Helical" evidence="7">
    <location>
        <begin position="88"/>
        <end position="106"/>
    </location>
</feature>